<dbReference type="InterPro" id="IPR050738">
    <property type="entry name" value="Sulfatase"/>
</dbReference>
<dbReference type="PANTHER" id="PTHR42693">
    <property type="entry name" value="ARYLSULFATASE FAMILY MEMBER"/>
    <property type="match status" value="1"/>
</dbReference>
<organism evidence="7 8">
    <name type="scientific">Paraglaciecola psychrophila 170</name>
    <dbReference type="NCBI Taxonomy" id="1129794"/>
    <lineage>
        <taxon>Bacteria</taxon>
        <taxon>Pseudomonadati</taxon>
        <taxon>Pseudomonadota</taxon>
        <taxon>Gammaproteobacteria</taxon>
        <taxon>Alteromonadales</taxon>
        <taxon>Alteromonadaceae</taxon>
        <taxon>Paraglaciecola</taxon>
    </lineage>
</organism>
<dbReference type="CDD" id="cd16146">
    <property type="entry name" value="ARS_like"/>
    <property type="match status" value="1"/>
</dbReference>
<keyword evidence="5" id="KW-0732">Signal</keyword>
<dbReference type="InterPro" id="IPR024607">
    <property type="entry name" value="Sulfatase_CS"/>
</dbReference>
<dbReference type="InterPro" id="IPR017850">
    <property type="entry name" value="Alkaline_phosphatase_core_sf"/>
</dbReference>
<feature type="domain" description="Sulfatase N-terminal" evidence="6">
    <location>
        <begin position="51"/>
        <end position="386"/>
    </location>
</feature>
<keyword evidence="3" id="KW-0378">Hydrolase</keyword>
<evidence type="ECO:0000259" key="6">
    <source>
        <dbReference type="Pfam" id="PF00884"/>
    </source>
</evidence>
<evidence type="ECO:0000256" key="3">
    <source>
        <dbReference type="ARBA" id="ARBA00022801"/>
    </source>
</evidence>
<evidence type="ECO:0000313" key="7">
    <source>
        <dbReference type="EMBL" id="AGH44416.1"/>
    </source>
</evidence>
<dbReference type="PROSITE" id="PS00149">
    <property type="entry name" value="SULFATASE_2"/>
    <property type="match status" value="1"/>
</dbReference>
<feature type="signal peptide" evidence="5">
    <location>
        <begin position="1"/>
        <end position="31"/>
    </location>
</feature>
<dbReference type="RefSeq" id="WP_007638425.1">
    <property type="nucleotide sequence ID" value="NC_020514.1"/>
</dbReference>
<protein>
    <recommendedName>
        <fullName evidence="6">Sulfatase N-terminal domain-containing protein</fullName>
    </recommendedName>
</protein>
<keyword evidence="8" id="KW-1185">Reference proteome</keyword>
<dbReference type="STRING" id="1129794.C427_2307"/>
<dbReference type="HOGENOM" id="CLU_006332_10_4_6"/>
<dbReference type="PATRIC" id="fig|1129794.4.peg.2284"/>
<dbReference type="GO" id="GO:0004065">
    <property type="term" value="F:arylsulfatase activity"/>
    <property type="evidence" value="ECO:0007669"/>
    <property type="project" value="TreeGrafter"/>
</dbReference>
<evidence type="ECO:0000256" key="2">
    <source>
        <dbReference type="ARBA" id="ARBA00022723"/>
    </source>
</evidence>
<dbReference type="InterPro" id="IPR000917">
    <property type="entry name" value="Sulfatase_N"/>
</dbReference>
<keyword evidence="2" id="KW-0479">Metal-binding</keyword>
<dbReference type="PANTHER" id="PTHR42693:SF53">
    <property type="entry name" value="ENDO-4-O-SULFATASE"/>
    <property type="match status" value="1"/>
</dbReference>
<feature type="chain" id="PRO_5003899218" description="Sulfatase N-terminal domain-containing protein" evidence="5">
    <location>
        <begin position="32"/>
        <end position="639"/>
    </location>
</feature>
<name>K7ARS6_9ALTE</name>
<dbReference type="SUPFAM" id="SSF53649">
    <property type="entry name" value="Alkaline phosphatase-like"/>
    <property type="match status" value="1"/>
</dbReference>
<comment type="similarity">
    <text evidence="1">Belongs to the sulfatase family.</text>
</comment>
<evidence type="ECO:0000256" key="4">
    <source>
        <dbReference type="ARBA" id="ARBA00022837"/>
    </source>
</evidence>
<reference evidence="7 8" key="1">
    <citation type="journal article" date="2013" name="Genome Announc.">
        <title>Complete Genome Sequence of Glaciecola psychrophila Strain 170T.</title>
        <authorList>
            <person name="Yin J."/>
            <person name="Chen J."/>
            <person name="Liu G."/>
            <person name="Yu Y."/>
            <person name="Song L."/>
            <person name="Wang X."/>
            <person name="Qu X."/>
        </authorList>
    </citation>
    <scope>NUCLEOTIDE SEQUENCE [LARGE SCALE GENOMIC DNA]</scope>
    <source>
        <strain evidence="7 8">170</strain>
    </source>
</reference>
<dbReference type="KEGG" id="gps:C427_2307"/>
<dbReference type="PROSITE" id="PS51257">
    <property type="entry name" value="PROKAR_LIPOPROTEIN"/>
    <property type="match status" value="1"/>
</dbReference>
<dbReference type="EMBL" id="CP003837">
    <property type="protein sequence ID" value="AGH44416.1"/>
    <property type="molecule type" value="Genomic_DNA"/>
</dbReference>
<dbReference type="Proteomes" id="UP000011864">
    <property type="component" value="Chromosome"/>
</dbReference>
<dbReference type="GO" id="GO:0046872">
    <property type="term" value="F:metal ion binding"/>
    <property type="evidence" value="ECO:0007669"/>
    <property type="project" value="UniProtKB-KW"/>
</dbReference>
<proteinExistence type="inferred from homology"/>
<keyword evidence="4" id="KW-0106">Calcium</keyword>
<accession>K7ARS6</accession>
<gene>
    <name evidence="7" type="ORF">C427_2307</name>
</gene>
<dbReference type="AlphaFoldDB" id="K7ARS6"/>
<evidence type="ECO:0000256" key="5">
    <source>
        <dbReference type="SAM" id="SignalP"/>
    </source>
</evidence>
<dbReference type="eggNOG" id="COG3119">
    <property type="taxonomic scope" value="Bacteria"/>
</dbReference>
<dbReference type="OrthoDB" id="9795675at2"/>
<evidence type="ECO:0000313" key="8">
    <source>
        <dbReference type="Proteomes" id="UP000011864"/>
    </source>
</evidence>
<dbReference type="Gene3D" id="3.40.720.10">
    <property type="entry name" value="Alkaline Phosphatase, subunit A"/>
    <property type="match status" value="1"/>
</dbReference>
<evidence type="ECO:0000256" key="1">
    <source>
        <dbReference type="ARBA" id="ARBA00008779"/>
    </source>
</evidence>
<dbReference type="Pfam" id="PF00884">
    <property type="entry name" value="Sulfatase"/>
    <property type="match status" value="1"/>
</dbReference>
<sequence length="639" mass="71577">MKFKRLRVCYPFKALSILTVCLALFACQKSADMADPLDSSAKNAVTSAEHPNIILVMTDDQGYGDFGMFNNPIVKTPKIEELASQSHRFTNFHVDPTCSPTRAALMSGKYSLRAGVWHTVMGRHMLSDKHDILPELLGDAGYNTAMIGKWHLGENYPFRPQDQGFKHVLSHGGGGVGQSPDYWENDQFDDTYFLNGKEKKYNGFATDVWFDEAIDFIKKQTNEEAPFFLYLSTNAPHIPWRAPEENIEPYRALGLNDDMAKFFGMITNIDDNIGRLRQAMRDEKIEDSTIFIFMTDNGSSMAAKSNGEPLTWIADDVKLEIEAKTGKKLNTLNNYMREGKASVYEGGHRVPFFIRWPNGKLTDPTDINDLAAHIDILPTLLDLAGIDSENLDTDGTSLVTVLREGISLPDRTMVVTNQRVLNPDPQRPYAVMQGNWRLVHAEHDGGEALFDLTTDPGQVNDISEQHPQRVIAMAKTYEQWWQHTTGKGTPTTRPIIGSEHENPSRLTGMDWLAPNTNQVPWWPGFGDDKWGNGHGWVGNEEKFMVSPWALNVAENGNYAITLYLHDIPANKVIPKSYAHLQLNGEATTMPIPPGATSVTFNVALDSGDIDIRAWFDHQSDESGLSKGLAAFYMYVEKLN</sequence>
<dbReference type="Gene3D" id="3.30.1120.10">
    <property type="match status" value="1"/>
</dbReference>